<keyword evidence="5" id="KW-1185">Reference proteome</keyword>
<feature type="domain" description="Xylanolytic transcriptional activator regulatory" evidence="3">
    <location>
        <begin position="150"/>
        <end position="332"/>
    </location>
</feature>
<dbReference type="AlphaFoldDB" id="A0A178FVF5"/>
<dbReference type="OrthoDB" id="103819at2759"/>
<reference evidence="4 5" key="1">
    <citation type="submission" date="2016-05" db="EMBL/GenBank/DDBJ databases">
        <title>Genome sequencing of Trichophyton violaceum CMCC(F)T3l isolated from hair.</title>
        <authorList>
            <person name="Zhan P."/>
            <person name="Tao Y."/>
            <person name="Liu W."/>
        </authorList>
    </citation>
    <scope>NUCLEOTIDE SEQUENCE [LARGE SCALE GENOMIC DNA]</scope>
    <source>
        <strain evidence="5">CMCC(F)T3l</strain>
    </source>
</reference>
<feature type="region of interest" description="Disordered" evidence="2">
    <location>
        <begin position="30"/>
        <end position="56"/>
    </location>
</feature>
<dbReference type="GO" id="GO:0006351">
    <property type="term" value="P:DNA-templated transcription"/>
    <property type="evidence" value="ECO:0007669"/>
    <property type="project" value="InterPro"/>
</dbReference>
<dbReference type="InterPro" id="IPR007219">
    <property type="entry name" value="XnlR_reg_dom"/>
</dbReference>
<dbReference type="InterPro" id="IPR050987">
    <property type="entry name" value="AtrR-like"/>
</dbReference>
<name>A0A178FVF5_TRIVO</name>
<feature type="compositionally biased region" description="Low complexity" evidence="2">
    <location>
        <begin position="30"/>
        <end position="45"/>
    </location>
</feature>
<sequence length="600" mass="66950">MGSRLQSLEASIADTQKSLKRLFEGSLVISPPSSRYPASPSRATPQLSPQQSADSSKIPVFTAPLGRHHLGPDNDRVFFGPTALESIMLHIKDEISEIPDIESHALKEGILQAQRKVGLLVDQRDEELSRENSPPTNPSFAILDAMIGPYFATTNHHFPIWTKERFIRMATNLRQSTSPDPDLASIICCNNLALMAMSADSLCSYRREPMPSKQARKPSSIDCDIVEGFLANAKRALKNIDQLISLRLINVQALLSMYIVAQEHLSKGLSETLFALAAQCAKSIGIHQWNSFRGGLTDEDVEERRNISYCLYVLDKAVCWTAGSSPNIPATDMYFDPCLTPSERNVVSCLVAKTEMAKIEETVYLEVYANQVKAKNEDQVREFATTILSRLQSWLADSGIDFDKIQNFPKSSAPNLQLAISFLASLPPLYLYEVLSAILCGQGSKSDLDMLQEYVEMLKTITDRRAESSHNRRLYRLSHIVTDVVNTRRSQHKRQKSSPERQASIYPASEILSPLTGGYRYTNSEPQENADSCFDSSIFPGADSSFRFMSPINTATGEIAREPDEFMPQLGSYAKAAPENENFSPLAMESFRDSVFLERY</sequence>
<dbReference type="PANTHER" id="PTHR46910">
    <property type="entry name" value="TRANSCRIPTION FACTOR PDR1"/>
    <property type="match status" value="1"/>
</dbReference>
<evidence type="ECO:0000313" key="4">
    <source>
        <dbReference type="EMBL" id="OAL75683.1"/>
    </source>
</evidence>
<organism evidence="4 5">
    <name type="scientific">Trichophyton violaceum</name>
    <dbReference type="NCBI Taxonomy" id="34388"/>
    <lineage>
        <taxon>Eukaryota</taxon>
        <taxon>Fungi</taxon>
        <taxon>Dikarya</taxon>
        <taxon>Ascomycota</taxon>
        <taxon>Pezizomycotina</taxon>
        <taxon>Eurotiomycetes</taxon>
        <taxon>Eurotiomycetidae</taxon>
        <taxon>Onygenales</taxon>
        <taxon>Arthrodermataceae</taxon>
        <taxon>Trichophyton</taxon>
    </lineage>
</organism>
<evidence type="ECO:0000256" key="2">
    <source>
        <dbReference type="SAM" id="MobiDB-lite"/>
    </source>
</evidence>
<dbReference type="Proteomes" id="UP000243519">
    <property type="component" value="Unassembled WGS sequence"/>
</dbReference>
<evidence type="ECO:0000259" key="3">
    <source>
        <dbReference type="Pfam" id="PF04082"/>
    </source>
</evidence>
<dbReference type="GO" id="GO:0003700">
    <property type="term" value="F:DNA-binding transcription factor activity"/>
    <property type="evidence" value="ECO:0007669"/>
    <property type="project" value="InterPro"/>
</dbReference>
<keyword evidence="1" id="KW-0539">Nucleus</keyword>
<accession>A0A178FVF5</accession>
<dbReference type="CDD" id="cd12148">
    <property type="entry name" value="fungal_TF_MHR"/>
    <property type="match status" value="1"/>
</dbReference>
<feature type="compositionally biased region" description="Polar residues" evidence="2">
    <location>
        <begin position="46"/>
        <end position="55"/>
    </location>
</feature>
<dbReference type="GO" id="GO:0008270">
    <property type="term" value="F:zinc ion binding"/>
    <property type="evidence" value="ECO:0007669"/>
    <property type="project" value="InterPro"/>
</dbReference>
<gene>
    <name evidence="4" type="ORF">A7D00_1283</name>
</gene>
<dbReference type="Pfam" id="PF04082">
    <property type="entry name" value="Fungal_trans"/>
    <property type="match status" value="1"/>
</dbReference>
<dbReference type="PANTHER" id="PTHR46910:SF1">
    <property type="entry name" value="MISCELLANEOUS ZN(II)2CYS6 TRANSCRIPTION FACTOR (EUROFUNG)-RELATED"/>
    <property type="match status" value="1"/>
</dbReference>
<comment type="caution">
    <text evidence="4">The sequence shown here is derived from an EMBL/GenBank/DDBJ whole genome shotgun (WGS) entry which is preliminary data.</text>
</comment>
<evidence type="ECO:0000256" key="1">
    <source>
        <dbReference type="ARBA" id="ARBA00023242"/>
    </source>
</evidence>
<dbReference type="GO" id="GO:0003677">
    <property type="term" value="F:DNA binding"/>
    <property type="evidence" value="ECO:0007669"/>
    <property type="project" value="InterPro"/>
</dbReference>
<evidence type="ECO:0000313" key="5">
    <source>
        <dbReference type="Proteomes" id="UP000243519"/>
    </source>
</evidence>
<dbReference type="EMBL" id="LHPN01000001">
    <property type="protein sequence ID" value="OAL75683.1"/>
    <property type="molecule type" value="Genomic_DNA"/>
</dbReference>
<proteinExistence type="predicted"/>
<protein>
    <recommendedName>
        <fullName evidence="3">Xylanolytic transcriptional activator regulatory domain-containing protein</fullName>
    </recommendedName>
</protein>